<dbReference type="Proteomes" id="UP000533598">
    <property type="component" value="Unassembled WGS sequence"/>
</dbReference>
<protein>
    <submittedName>
        <fullName evidence="1">SAM-dependent methyltransferase</fullName>
    </submittedName>
</protein>
<dbReference type="EMBL" id="JACHMH010000001">
    <property type="protein sequence ID" value="MBB4680720.1"/>
    <property type="molecule type" value="Genomic_DNA"/>
</dbReference>
<dbReference type="SUPFAM" id="SSF53335">
    <property type="entry name" value="S-adenosyl-L-methionine-dependent methyltransferases"/>
    <property type="match status" value="1"/>
</dbReference>
<dbReference type="AlphaFoldDB" id="A0A7W7FX37"/>
<evidence type="ECO:0000313" key="1">
    <source>
        <dbReference type="EMBL" id="MBB4680720.1"/>
    </source>
</evidence>
<evidence type="ECO:0000313" key="2">
    <source>
        <dbReference type="Proteomes" id="UP000533598"/>
    </source>
</evidence>
<name>A0A7W7FX37_9PSEU</name>
<reference evidence="1 2" key="1">
    <citation type="submission" date="2020-08" db="EMBL/GenBank/DDBJ databases">
        <title>Sequencing the genomes of 1000 actinobacteria strains.</title>
        <authorList>
            <person name="Klenk H.-P."/>
        </authorList>
    </citation>
    <scope>NUCLEOTIDE SEQUENCE [LARGE SCALE GENOMIC DNA]</scope>
    <source>
        <strain evidence="1 2">DSM 44230</strain>
    </source>
</reference>
<dbReference type="InterPro" id="IPR029063">
    <property type="entry name" value="SAM-dependent_MTases_sf"/>
</dbReference>
<keyword evidence="2" id="KW-1185">Reference proteome</keyword>
<dbReference type="RefSeq" id="WP_312988697.1">
    <property type="nucleotide sequence ID" value="NZ_BAAAUI010000038.1"/>
</dbReference>
<accession>A0A7W7FX37</accession>
<dbReference type="GO" id="GO:0008168">
    <property type="term" value="F:methyltransferase activity"/>
    <property type="evidence" value="ECO:0007669"/>
    <property type="project" value="UniProtKB-KW"/>
</dbReference>
<keyword evidence="1" id="KW-0808">Transferase</keyword>
<keyword evidence="1" id="KW-0489">Methyltransferase</keyword>
<sequence length="185" mass="19300">MPRAPEDVLADVAAAVLGPGRHLSVDLMDILDGVVRGPVDAVRANDDLLPRLAHENALGTVLNQIRRLLRPGGVLVAAVPELAKLGVLRPTAPPPRVTGSGPDRQVTVQLWDWAEDGGSYGLDVVQLIRGAEGWAVAGAVSTHHRVLSVEEVAEALRAAGFAAVQCLSPAESGHPLPLCVALAPR</sequence>
<proteinExistence type="predicted"/>
<dbReference type="GO" id="GO:0032259">
    <property type="term" value="P:methylation"/>
    <property type="evidence" value="ECO:0007669"/>
    <property type="project" value="UniProtKB-KW"/>
</dbReference>
<gene>
    <name evidence="1" type="ORF">HNR67_006838</name>
</gene>
<organism evidence="1 2">
    <name type="scientific">Crossiella cryophila</name>
    <dbReference type="NCBI Taxonomy" id="43355"/>
    <lineage>
        <taxon>Bacteria</taxon>
        <taxon>Bacillati</taxon>
        <taxon>Actinomycetota</taxon>
        <taxon>Actinomycetes</taxon>
        <taxon>Pseudonocardiales</taxon>
        <taxon>Pseudonocardiaceae</taxon>
        <taxon>Crossiella</taxon>
    </lineage>
</organism>
<dbReference type="Gene3D" id="3.40.50.150">
    <property type="entry name" value="Vaccinia Virus protein VP39"/>
    <property type="match status" value="1"/>
</dbReference>
<comment type="caution">
    <text evidence="1">The sequence shown here is derived from an EMBL/GenBank/DDBJ whole genome shotgun (WGS) entry which is preliminary data.</text>
</comment>